<keyword evidence="1" id="KW-0812">Transmembrane</keyword>
<feature type="transmembrane region" description="Helical" evidence="1">
    <location>
        <begin position="177"/>
        <end position="195"/>
    </location>
</feature>
<dbReference type="KEGG" id="mthe:MSTHC_1415"/>
<keyword evidence="1" id="KW-0472">Membrane</keyword>
<name>A0A0E3NF75_METTE</name>
<dbReference type="HOGENOM" id="CLU_1375544_0_0_2"/>
<proteinExistence type="predicted"/>
<protein>
    <submittedName>
        <fullName evidence="2">Uncharacterized protein</fullName>
    </submittedName>
</protein>
<organism evidence="2 3">
    <name type="scientific">Methanosarcina thermophila CHTI-55</name>
    <dbReference type="NCBI Taxonomy" id="1434121"/>
    <lineage>
        <taxon>Archaea</taxon>
        <taxon>Methanobacteriati</taxon>
        <taxon>Methanobacteriota</taxon>
        <taxon>Stenosarchaea group</taxon>
        <taxon>Methanomicrobia</taxon>
        <taxon>Methanosarcinales</taxon>
        <taxon>Methanosarcinaceae</taxon>
        <taxon>Methanosarcina</taxon>
    </lineage>
</organism>
<reference evidence="2 3" key="1">
    <citation type="submission" date="2014-07" db="EMBL/GenBank/DDBJ databases">
        <title>Methanogenic archaea and the global carbon cycle.</title>
        <authorList>
            <person name="Henriksen J.R."/>
            <person name="Luke J."/>
            <person name="Reinhart S."/>
            <person name="Benedict M.N."/>
            <person name="Youngblut N.D."/>
            <person name="Metcalf M.E."/>
            <person name="Whitaker R.J."/>
            <person name="Metcalf W.W."/>
        </authorList>
    </citation>
    <scope>NUCLEOTIDE SEQUENCE [LARGE SCALE GENOMIC DNA]</scope>
    <source>
        <strain evidence="2 3">CHTI-55</strain>
    </source>
</reference>
<keyword evidence="1" id="KW-1133">Transmembrane helix</keyword>
<dbReference type="AlphaFoldDB" id="A0A0E3NF75"/>
<feature type="transmembrane region" description="Helical" evidence="1">
    <location>
        <begin position="153"/>
        <end position="171"/>
    </location>
</feature>
<dbReference type="EMBL" id="CP009502">
    <property type="protein sequence ID" value="AKB15733.1"/>
    <property type="molecule type" value="Genomic_DNA"/>
</dbReference>
<accession>A0A0E3NF75</accession>
<evidence type="ECO:0000256" key="1">
    <source>
        <dbReference type="SAM" id="Phobius"/>
    </source>
</evidence>
<evidence type="ECO:0000313" key="3">
    <source>
        <dbReference type="Proteomes" id="UP000056925"/>
    </source>
</evidence>
<dbReference type="Proteomes" id="UP000056925">
    <property type="component" value="Chromosome"/>
</dbReference>
<evidence type="ECO:0000313" key="2">
    <source>
        <dbReference type="EMBL" id="AKB15733.1"/>
    </source>
</evidence>
<gene>
    <name evidence="2" type="ORF">MSTHC_1415</name>
</gene>
<sequence length="198" mass="22364">MDCPSRVFCTGWLSDNSSSSWSGEMDNSSSGVCVDWLSDNWLSCKRVSPVIFSSSISVLEWNLQDYSNYSDFQDRFHHIIPWIFSESTSPSRKSSSCVRKVSSICKTGAVIVKTPLKRNSVRASGVDISATSKAIECVSRKFFNLLHFGQRSVVYNIIFAMLYVPLIFTLILNLIFSYRFCTGFFPLYILFLFTLSAG</sequence>